<dbReference type="AlphaFoldDB" id="A0A1A7VGV9"/>
<dbReference type="InterPro" id="IPR036971">
    <property type="entry name" value="PDEase_catalytic_dom_sf"/>
</dbReference>
<keyword evidence="2 3" id="KW-0378">Hydrolase</keyword>
<dbReference type="InterPro" id="IPR002073">
    <property type="entry name" value="PDEase_catalytic_dom"/>
</dbReference>
<feature type="compositionally biased region" description="Basic and acidic residues" evidence="4">
    <location>
        <begin position="136"/>
        <end position="148"/>
    </location>
</feature>
<keyword evidence="5" id="KW-1133">Transmembrane helix</keyword>
<feature type="compositionally biased region" description="Low complexity" evidence="4">
    <location>
        <begin position="172"/>
        <end position="181"/>
    </location>
</feature>
<proteinExistence type="inferred from homology"/>
<keyword evidence="1 3" id="KW-0479">Metal-binding</keyword>
<feature type="transmembrane region" description="Helical" evidence="5">
    <location>
        <begin position="521"/>
        <end position="541"/>
    </location>
</feature>
<feature type="transmembrane region" description="Helical" evidence="5">
    <location>
        <begin position="587"/>
        <end position="606"/>
    </location>
</feature>
<name>A0A1A7VGV9_PLAKH</name>
<feature type="compositionally biased region" description="Basic and acidic residues" evidence="4">
    <location>
        <begin position="1"/>
        <end position="26"/>
    </location>
</feature>
<feature type="transmembrane region" description="Helical" evidence="5">
    <location>
        <begin position="485"/>
        <end position="509"/>
    </location>
</feature>
<evidence type="ECO:0000256" key="2">
    <source>
        <dbReference type="ARBA" id="ARBA00022801"/>
    </source>
</evidence>
<evidence type="ECO:0000313" key="8">
    <source>
        <dbReference type="EMBL" id="SBO21495.1"/>
    </source>
</evidence>
<evidence type="ECO:0000256" key="4">
    <source>
        <dbReference type="SAM" id="MobiDB-lite"/>
    </source>
</evidence>
<feature type="region of interest" description="Disordered" evidence="4">
    <location>
        <begin position="1"/>
        <end position="45"/>
    </location>
</feature>
<dbReference type="Proteomes" id="UP000182128">
    <property type="component" value="Unassembled WGS sequence"/>
</dbReference>
<evidence type="ECO:0000256" key="1">
    <source>
        <dbReference type="ARBA" id="ARBA00022723"/>
    </source>
</evidence>
<comment type="similarity">
    <text evidence="3">Belongs to the cyclic nucleotide phosphodiesterase family.</text>
</comment>
<dbReference type="CDD" id="cd00077">
    <property type="entry name" value="HDc"/>
    <property type="match status" value="1"/>
</dbReference>
<evidence type="ECO:0000313" key="10">
    <source>
        <dbReference type="Proteomes" id="UP000182142"/>
    </source>
</evidence>
<gene>
    <name evidence="7" type="ORF">PKNA1_C2_1422100</name>
    <name evidence="8" type="ORF">PKNA1_H1_1422100</name>
</gene>
<dbReference type="Pfam" id="PF00233">
    <property type="entry name" value="PDEase_I"/>
    <property type="match status" value="1"/>
</dbReference>
<dbReference type="InterPro" id="IPR023174">
    <property type="entry name" value="PDEase_CS"/>
</dbReference>
<dbReference type="EMBL" id="CWHQ02000003">
    <property type="protein sequence ID" value="SBO21001.1"/>
    <property type="molecule type" value="Genomic_DNA"/>
</dbReference>
<evidence type="ECO:0000313" key="9">
    <source>
        <dbReference type="Proteomes" id="UP000182128"/>
    </source>
</evidence>
<dbReference type="Proteomes" id="UP000182142">
    <property type="component" value="Unassembled WGS sequence"/>
</dbReference>
<feature type="transmembrane region" description="Helical" evidence="5">
    <location>
        <begin position="561"/>
        <end position="580"/>
    </location>
</feature>
<dbReference type="Gene3D" id="1.10.1300.10">
    <property type="entry name" value="3'5'-cyclic nucleotide phosphodiesterase, catalytic domain"/>
    <property type="match status" value="2"/>
</dbReference>
<accession>A0A1A7VGV9</accession>
<feature type="transmembrane region" description="Helical" evidence="5">
    <location>
        <begin position="612"/>
        <end position="634"/>
    </location>
</feature>
<dbReference type="PANTHER" id="PTHR11347">
    <property type="entry name" value="CYCLIC NUCLEOTIDE PHOSPHODIESTERASE"/>
    <property type="match status" value="1"/>
</dbReference>
<sequence length="1222" mass="142676">MENPDKSEEEGKNITQRDKYTSEKDNTNTFTNDISTDEKKSDSPNISKNKVIITRKSFFTNALTPRRDGKNEVDVELFNSVQKKKSISKDLRTNDNLYKGRVRKENSNFKNLDHLQNLNNLDWPGIPDDIELNESSIDKKDTDRHGDSLSDVDNISETKNSINAYTDNRTENNNQNDVSNENNSIDWSISNLNTDSNSDFSNVEVKILSGKEEDDTKMVEENSGSTSCKKKKSGTNEYGKLMSNMQDRKLKEININENVRKEKKGNFFSKAVRSASLLKCVVDDNLANVKLEKNQDNKTFMMHGIKRESTYDNSGKRFSIRKNYASMNRNTNTTPHSNGFFYSSSKSCGHIKLSSGNIKTKNGKNNLSDNKNMWRTFENFFCEIWKRNMTIKKEFCNSNSKNGLSPFKSNFTDNYLNQSNDNELMTQIPLKFKDETIETLYVLNLNNWISSRMIIIGMIMLILCFFIWLLFSWSFKSSAWDKDSYIVMLFHLLMIFNTIILLLFIIVGLTELSKYAEVISYVLFGIMVGMWGLWNIVTSLTLNDNITSKVIPSLSSAVETIYALTYIYGLLPLVIMDVFFPSRTKYNWFMHLLFIVLNSTSIILVAARNPGFLPSVFVVFRVIAYTTLCLFLYIGCYTSELQIRYVFYNLLITGYKLDKVESAMNKNNNRNNKKFSTAMEDLVLMIKECTKVILELENETEINFNVHSKTSYCTNILEQCLSTLTKTDNLYNVDYDLFDKLENKKFIEAYVSKSKSNFLGDQDDGADFKLNKSFSTNDFICIDKVDIDKKEIKKFLKEIDIPRVTNMIQLIDNKSLSEWDFNCLNYFENSKYPFFDINLSLMFTIDHDIPMNSIINFLSFVEKQYNNVPYHNTIHATMVGTNTRKKKKKMQKMHKCIIREKLKSALGVVHPSHIVTLLHSNLFIFLIYFIFPRQTFQVTQKFFCLSKKLGIYDHMEYKIRLVMFISGICHDVGHPGYNNLFFVNSLHPLSIIYNDISVLENYHASITFKILQLNQCNLLKSFSEKDFRQIRSYIIELILSTDMKYHFEIISKFRIRRENEDFDYVKNNDDLLVLIKMIIKSADISHGSVKWNEHYKWCQRVLCEFYSQGDEELKNKMPLSPLCDRTKHNEVCQSQITFLKFVVMPLFEELTYIDDIKFVKNFCLKRLHSNCLMWEKLMKEEKEIKVYDPASVKRKEKNKKKIDNRKKSYIDLTLFFIKNISE</sequence>
<feature type="region of interest" description="Disordered" evidence="4">
    <location>
        <begin position="216"/>
        <end position="238"/>
    </location>
</feature>
<dbReference type="SUPFAM" id="SSF109604">
    <property type="entry name" value="HD-domain/PDEase-like"/>
    <property type="match status" value="2"/>
</dbReference>
<reference evidence="7" key="1">
    <citation type="submission" date="2016-05" db="EMBL/GenBank/DDBJ databases">
        <authorList>
            <person name="Lavstsen T."/>
            <person name="Jespersen J.S."/>
        </authorList>
    </citation>
    <scope>NUCLEOTIDE SEQUENCE [LARGE SCALE GENOMIC DNA]</scope>
</reference>
<dbReference type="GO" id="GO:0007165">
    <property type="term" value="P:signal transduction"/>
    <property type="evidence" value="ECO:0007669"/>
    <property type="project" value="InterPro"/>
</dbReference>
<dbReference type="InterPro" id="IPR003607">
    <property type="entry name" value="HD/PDEase_dom"/>
</dbReference>
<feature type="compositionally biased region" description="Polar residues" evidence="4">
    <location>
        <begin position="151"/>
        <end position="167"/>
    </location>
</feature>
<evidence type="ECO:0000313" key="7">
    <source>
        <dbReference type="EMBL" id="SBO21001.1"/>
    </source>
</evidence>
<dbReference type="GO" id="GO:0004114">
    <property type="term" value="F:3',5'-cyclic-nucleotide phosphodiesterase activity"/>
    <property type="evidence" value="ECO:0007669"/>
    <property type="project" value="InterPro"/>
</dbReference>
<keyword evidence="5" id="KW-0472">Membrane</keyword>
<feature type="domain" description="PDEase" evidence="6">
    <location>
        <begin position="799"/>
        <end position="1181"/>
    </location>
</feature>
<organism evidence="7 9">
    <name type="scientific">Plasmodium knowlesi (strain H)</name>
    <dbReference type="NCBI Taxonomy" id="5851"/>
    <lineage>
        <taxon>Eukaryota</taxon>
        <taxon>Sar</taxon>
        <taxon>Alveolata</taxon>
        <taxon>Apicomplexa</taxon>
        <taxon>Aconoidasida</taxon>
        <taxon>Haemosporida</taxon>
        <taxon>Plasmodiidae</taxon>
        <taxon>Plasmodium</taxon>
        <taxon>Plasmodium (Plasmodium)</taxon>
    </lineage>
</organism>
<evidence type="ECO:0000256" key="3">
    <source>
        <dbReference type="RuleBase" id="RU363067"/>
    </source>
</evidence>
<protein>
    <recommendedName>
        <fullName evidence="3">Phosphodiesterase</fullName>
        <ecNumber evidence="3">3.1.4.-</ecNumber>
    </recommendedName>
</protein>
<keyword evidence="5" id="KW-0812">Transmembrane</keyword>
<dbReference type="PROSITE" id="PS51845">
    <property type="entry name" value="PDEASE_I_2"/>
    <property type="match status" value="1"/>
</dbReference>
<feature type="transmembrane region" description="Helical" evidence="5">
    <location>
        <begin position="453"/>
        <end position="473"/>
    </location>
</feature>
<comment type="cofactor">
    <cofactor evidence="3">
        <name>a divalent metal cation</name>
        <dbReference type="ChEBI" id="CHEBI:60240"/>
    </cofactor>
    <text evidence="3">Binds 2 divalent metal cations per subunit. Site 1 may preferentially bind zinc ions, while site 2 has a preference for magnesium and/or manganese ions.</text>
</comment>
<dbReference type="EC" id="3.1.4.-" evidence="3"/>
<dbReference type="EMBL" id="CWHR02000002">
    <property type="protein sequence ID" value="SBO21495.1"/>
    <property type="molecule type" value="Genomic_DNA"/>
</dbReference>
<feature type="region of interest" description="Disordered" evidence="4">
    <location>
        <begin position="136"/>
        <end position="181"/>
    </location>
</feature>
<evidence type="ECO:0000259" key="6">
    <source>
        <dbReference type="PROSITE" id="PS51845"/>
    </source>
</evidence>
<reference evidence="9 10" key="2">
    <citation type="submission" date="2016-05" db="EMBL/GenBank/DDBJ databases">
        <authorList>
            <person name="Sharaf H."/>
        </authorList>
    </citation>
    <scope>NUCLEOTIDE SEQUENCE [LARGE SCALE GENOMIC DNA]</scope>
    <source>
        <strain evidence="9 10">H</strain>
    </source>
</reference>
<dbReference type="PROSITE" id="PS00126">
    <property type="entry name" value="PDEASE_I_1"/>
    <property type="match status" value="1"/>
</dbReference>
<dbReference type="GO" id="GO:0046872">
    <property type="term" value="F:metal ion binding"/>
    <property type="evidence" value="ECO:0007669"/>
    <property type="project" value="UniProtKB-KW"/>
</dbReference>
<evidence type="ECO:0000256" key="5">
    <source>
        <dbReference type="SAM" id="Phobius"/>
    </source>
</evidence>